<evidence type="ECO:0000259" key="3">
    <source>
        <dbReference type="SMART" id="SM00062"/>
    </source>
</evidence>
<protein>
    <submittedName>
        <fullName evidence="4">Transporter substrate-binding domain-containing protein</fullName>
    </submittedName>
</protein>
<gene>
    <name evidence="4" type="ORF">G8O29_00600</name>
</gene>
<dbReference type="EMBL" id="JAANHS010000001">
    <property type="protein sequence ID" value="NHB75237.1"/>
    <property type="molecule type" value="Genomic_DNA"/>
</dbReference>
<dbReference type="Gene3D" id="3.40.190.10">
    <property type="entry name" value="Periplasmic binding protein-like II"/>
    <property type="match status" value="2"/>
</dbReference>
<reference evidence="4 5" key="1">
    <citation type="journal article" date="2022" name="Microorganisms">
        <title>Genome Sequence and Characterization of a Xanthorhodopsin-Containing, Aerobic Anoxygenic Phototrophic Rhodobacter Species, Isolated from Mesophilic Conditions at Yellowstone National Park.</title>
        <authorList>
            <person name="Kyndt J.A."/>
            <person name="Robertson S."/>
            <person name="Shoffstall I.B."/>
            <person name="Ramaley R.F."/>
            <person name="Meyer T.E."/>
        </authorList>
    </citation>
    <scope>NUCLEOTIDE SEQUENCE [LARGE SCALE GENOMIC DNA]</scope>
    <source>
        <strain evidence="4 5">M37P</strain>
    </source>
</reference>
<evidence type="ECO:0000313" key="5">
    <source>
        <dbReference type="Proteomes" id="UP001515660"/>
    </source>
</evidence>
<sequence>MACAGAIASVVAGLVLAASGPVVIGTDAPFPAYTYLDEAGVITGFERDVMDQVCARAALSCTWELAYFDQLIPGVMSGRFDVVLGGMAVTDDRRALVDFTTPYHGTDPEEWYIGPPGAPLPAMTEVAVQSGTVHEAHLRRMGYRHVAFPTEPQVLEAVVSGRVGLALGPFHSRPDIHEFIAAEGLEFLYPEMIPDDGVAMAVCKGNTELLGRLDGALDAMRRDGTLARPENRWFE</sequence>
<dbReference type="SMART" id="SM00062">
    <property type="entry name" value="PBPb"/>
    <property type="match status" value="1"/>
</dbReference>
<feature type="signal peptide" evidence="2">
    <location>
        <begin position="1"/>
        <end position="17"/>
    </location>
</feature>
<evidence type="ECO:0000256" key="1">
    <source>
        <dbReference type="ARBA" id="ARBA00022729"/>
    </source>
</evidence>
<dbReference type="Pfam" id="PF00497">
    <property type="entry name" value="SBP_bac_3"/>
    <property type="match status" value="1"/>
</dbReference>
<dbReference type="SUPFAM" id="SSF53850">
    <property type="entry name" value="Periplasmic binding protein-like II"/>
    <property type="match status" value="1"/>
</dbReference>
<dbReference type="Proteomes" id="UP001515660">
    <property type="component" value="Unassembled WGS sequence"/>
</dbReference>
<keyword evidence="5" id="KW-1185">Reference proteome</keyword>
<evidence type="ECO:0000313" key="4">
    <source>
        <dbReference type="EMBL" id="NHB75237.1"/>
    </source>
</evidence>
<feature type="domain" description="Solute-binding protein family 3/N-terminal" evidence="3">
    <location>
        <begin position="21"/>
        <end position="235"/>
    </location>
</feature>
<accession>A0ABX0G2L4</accession>
<dbReference type="RefSeq" id="WP_166401293.1">
    <property type="nucleotide sequence ID" value="NZ_JAANHS010000001.1"/>
</dbReference>
<feature type="chain" id="PRO_5047425381" evidence="2">
    <location>
        <begin position="18"/>
        <end position="235"/>
    </location>
</feature>
<dbReference type="InterPro" id="IPR001638">
    <property type="entry name" value="Solute-binding_3/MltF_N"/>
</dbReference>
<name>A0ABX0G2L4_9RHOB</name>
<dbReference type="PANTHER" id="PTHR35936:SF35">
    <property type="entry name" value="L-CYSTINE-BINDING PROTEIN TCYJ"/>
    <property type="match status" value="1"/>
</dbReference>
<organism evidence="4 5">
    <name type="scientific">Rhodobacter calidifons</name>
    <dbReference type="NCBI Taxonomy" id="2715277"/>
    <lineage>
        <taxon>Bacteria</taxon>
        <taxon>Pseudomonadati</taxon>
        <taxon>Pseudomonadota</taxon>
        <taxon>Alphaproteobacteria</taxon>
        <taxon>Rhodobacterales</taxon>
        <taxon>Rhodobacter group</taxon>
        <taxon>Rhodobacter</taxon>
    </lineage>
</organism>
<keyword evidence="1 2" id="KW-0732">Signal</keyword>
<evidence type="ECO:0000256" key="2">
    <source>
        <dbReference type="SAM" id="SignalP"/>
    </source>
</evidence>
<comment type="caution">
    <text evidence="4">The sequence shown here is derived from an EMBL/GenBank/DDBJ whole genome shotgun (WGS) entry which is preliminary data.</text>
</comment>
<dbReference type="PANTHER" id="PTHR35936">
    <property type="entry name" value="MEMBRANE-BOUND LYTIC MUREIN TRANSGLYCOSYLASE F"/>
    <property type="match status" value="1"/>
</dbReference>
<proteinExistence type="predicted"/>